<organism evidence="6 7">
    <name type="scientific">Diversispora epigaea</name>
    <dbReference type="NCBI Taxonomy" id="1348612"/>
    <lineage>
        <taxon>Eukaryota</taxon>
        <taxon>Fungi</taxon>
        <taxon>Fungi incertae sedis</taxon>
        <taxon>Mucoromycota</taxon>
        <taxon>Glomeromycotina</taxon>
        <taxon>Glomeromycetes</taxon>
        <taxon>Diversisporales</taxon>
        <taxon>Diversisporaceae</taxon>
        <taxon>Diversispora</taxon>
    </lineage>
</organism>
<gene>
    <name evidence="6" type="ORF">Glove_345g60</name>
</gene>
<evidence type="ECO:0000313" key="7">
    <source>
        <dbReference type="Proteomes" id="UP000266861"/>
    </source>
</evidence>
<keyword evidence="2" id="KW-0804">Transcription</keyword>
<dbReference type="Gene3D" id="1.10.30.10">
    <property type="entry name" value="High mobility group box domain"/>
    <property type="match status" value="1"/>
</dbReference>
<dbReference type="Proteomes" id="UP000266861">
    <property type="component" value="Unassembled WGS sequence"/>
</dbReference>
<dbReference type="PROSITE" id="PS50118">
    <property type="entry name" value="HMG_BOX_2"/>
    <property type="match status" value="1"/>
</dbReference>
<dbReference type="CDD" id="cd01389">
    <property type="entry name" value="HMG-box_ROX1-like"/>
    <property type="match status" value="1"/>
</dbReference>
<dbReference type="InterPro" id="IPR009071">
    <property type="entry name" value="HMG_box_dom"/>
</dbReference>
<accession>A0A397HFH3</accession>
<dbReference type="InterPro" id="IPR036910">
    <property type="entry name" value="HMG_box_dom_sf"/>
</dbReference>
<comment type="caution">
    <text evidence="6">The sequence shown here is derived from an EMBL/GenBank/DDBJ whole genome shotgun (WGS) entry which is preliminary data.</text>
</comment>
<feature type="compositionally biased region" description="Low complexity" evidence="4">
    <location>
        <begin position="66"/>
        <end position="82"/>
    </location>
</feature>
<evidence type="ECO:0000313" key="6">
    <source>
        <dbReference type="EMBL" id="RHZ61901.1"/>
    </source>
</evidence>
<dbReference type="GO" id="GO:0005634">
    <property type="term" value="C:nucleus"/>
    <property type="evidence" value="ECO:0007669"/>
    <property type="project" value="UniProtKB-UniRule"/>
</dbReference>
<protein>
    <recommendedName>
        <fullName evidence="5">HMG box domain-containing protein</fullName>
    </recommendedName>
</protein>
<dbReference type="AlphaFoldDB" id="A0A397HFH3"/>
<keyword evidence="3" id="KW-0539">Nucleus</keyword>
<dbReference type="InterPro" id="IPR050140">
    <property type="entry name" value="SRY-related_HMG-box_TF-like"/>
</dbReference>
<evidence type="ECO:0000256" key="2">
    <source>
        <dbReference type="ARBA" id="ARBA00023163"/>
    </source>
</evidence>
<dbReference type="GO" id="GO:0001228">
    <property type="term" value="F:DNA-binding transcription activator activity, RNA polymerase II-specific"/>
    <property type="evidence" value="ECO:0007669"/>
    <property type="project" value="TreeGrafter"/>
</dbReference>
<dbReference type="PANTHER" id="PTHR10270">
    <property type="entry name" value="SOX TRANSCRIPTION FACTOR"/>
    <property type="match status" value="1"/>
</dbReference>
<evidence type="ECO:0000256" key="3">
    <source>
        <dbReference type="PROSITE-ProRule" id="PRU00267"/>
    </source>
</evidence>
<dbReference type="GO" id="GO:0000978">
    <property type="term" value="F:RNA polymerase II cis-regulatory region sequence-specific DNA binding"/>
    <property type="evidence" value="ECO:0007669"/>
    <property type="project" value="TreeGrafter"/>
</dbReference>
<feature type="region of interest" description="Disordered" evidence="4">
    <location>
        <begin position="339"/>
        <end position="358"/>
    </location>
</feature>
<feature type="region of interest" description="Disordered" evidence="4">
    <location>
        <begin position="363"/>
        <end position="392"/>
    </location>
</feature>
<name>A0A397HFH3_9GLOM</name>
<dbReference type="OrthoDB" id="6247875at2759"/>
<feature type="region of interest" description="Disordered" evidence="4">
    <location>
        <begin position="62"/>
        <end position="100"/>
    </location>
</feature>
<reference evidence="6 7" key="1">
    <citation type="submission" date="2018-08" db="EMBL/GenBank/DDBJ databases">
        <title>Genome and evolution of the arbuscular mycorrhizal fungus Diversispora epigaea (formerly Glomus versiforme) and its bacterial endosymbionts.</title>
        <authorList>
            <person name="Sun X."/>
            <person name="Fei Z."/>
            <person name="Harrison M."/>
        </authorList>
    </citation>
    <scope>NUCLEOTIDE SEQUENCE [LARGE SCALE GENOMIC DNA]</scope>
    <source>
        <strain evidence="6 7">IT104</strain>
    </source>
</reference>
<feature type="region of interest" description="Disordered" evidence="4">
    <location>
        <begin position="162"/>
        <end position="189"/>
    </location>
</feature>
<feature type="compositionally biased region" description="Low complexity" evidence="4">
    <location>
        <begin position="180"/>
        <end position="189"/>
    </location>
</feature>
<evidence type="ECO:0000256" key="4">
    <source>
        <dbReference type="SAM" id="MobiDB-lite"/>
    </source>
</evidence>
<feature type="compositionally biased region" description="Low complexity" evidence="4">
    <location>
        <begin position="365"/>
        <end position="391"/>
    </location>
</feature>
<feature type="domain" description="HMG box" evidence="5">
    <location>
        <begin position="94"/>
        <end position="162"/>
    </location>
</feature>
<dbReference type="PANTHER" id="PTHR10270:SF161">
    <property type="entry name" value="SEX-DETERMINING REGION Y PROTEIN"/>
    <property type="match status" value="1"/>
</dbReference>
<sequence length="439" mass="49583">MNIEIRNKYCGLLMFNTFPAKNSSSEFVMDSSYSSFEQPESYYYKSQTDSQETSIAAGAADVTKDNNNNNNNNNNNKNNNNKSSAKSKTTEKSPPRPPNAFILYRREKQPAILATHRHLSNAEISRYIASLWRNETNEIRLKWERFADQTKLEHMKAYPNYVYRPNKNKEKSEKKRNKQTTSTSTVPTYVSNTSATTSSVPSIIVDSPSSNIFATNHIDTIGPIRVSTRGQHRVNIIDRPQQLNTTSYTSMLSSPTDITSFYDPLMSFGYTDIPSATSTASSISSISSSPEHQQQMNQISQMNQMNQINQINQINQMNQMNHFQDTLDDLWRIIPTQSDEISQQQQQLSGPDFSFQSIHPMTELTSSPTTTASPSSTTIPTTIPVSIPSPTNSHNSYHENTIVDPSIVYCNSSNNDNSFYNQQSTLPSEFDNYFGIFNC</sequence>
<dbReference type="SMART" id="SM00398">
    <property type="entry name" value="HMG"/>
    <property type="match status" value="1"/>
</dbReference>
<proteinExistence type="predicted"/>
<keyword evidence="7" id="KW-1185">Reference proteome</keyword>
<dbReference type="EMBL" id="PQFF01000315">
    <property type="protein sequence ID" value="RHZ61901.1"/>
    <property type="molecule type" value="Genomic_DNA"/>
</dbReference>
<evidence type="ECO:0000259" key="5">
    <source>
        <dbReference type="PROSITE" id="PS50118"/>
    </source>
</evidence>
<dbReference type="STRING" id="1348612.A0A397HFH3"/>
<feature type="DNA-binding region" description="HMG box" evidence="3">
    <location>
        <begin position="94"/>
        <end position="162"/>
    </location>
</feature>
<dbReference type="GO" id="GO:0030154">
    <property type="term" value="P:cell differentiation"/>
    <property type="evidence" value="ECO:0007669"/>
    <property type="project" value="TreeGrafter"/>
</dbReference>
<dbReference type="Pfam" id="PF00505">
    <property type="entry name" value="HMG_box"/>
    <property type="match status" value="1"/>
</dbReference>
<dbReference type="SUPFAM" id="SSF47095">
    <property type="entry name" value="HMG-box"/>
    <property type="match status" value="1"/>
</dbReference>
<keyword evidence="1 3" id="KW-0238">DNA-binding</keyword>
<evidence type="ECO:0000256" key="1">
    <source>
        <dbReference type="ARBA" id="ARBA00023125"/>
    </source>
</evidence>